<dbReference type="WBParaSite" id="Hba_12911">
    <property type="protein sequence ID" value="Hba_12911"/>
    <property type="gene ID" value="Hba_12911"/>
</dbReference>
<evidence type="ECO:0000313" key="1">
    <source>
        <dbReference type="Proteomes" id="UP000095283"/>
    </source>
</evidence>
<dbReference type="Proteomes" id="UP000095283">
    <property type="component" value="Unplaced"/>
</dbReference>
<protein>
    <submittedName>
        <fullName evidence="2">Transmembrane protein</fullName>
    </submittedName>
</protein>
<name>A0A1I7X687_HETBA</name>
<keyword evidence="1" id="KW-1185">Reference proteome</keyword>
<organism evidence="1 2">
    <name type="scientific">Heterorhabditis bacteriophora</name>
    <name type="common">Entomopathogenic nematode worm</name>
    <dbReference type="NCBI Taxonomy" id="37862"/>
    <lineage>
        <taxon>Eukaryota</taxon>
        <taxon>Metazoa</taxon>
        <taxon>Ecdysozoa</taxon>
        <taxon>Nematoda</taxon>
        <taxon>Chromadorea</taxon>
        <taxon>Rhabditida</taxon>
        <taxon>Rhabditina</taxon>
        <taxon>Rhabditomorpha</taxon>
        <taxon>Strongyloidea</taxon>
        <taxon>Heterorhabditidae</taxon>
        <taxon>Heterorhabditis</taxon>
    </lineage>
</organism>
<accession>A0A1I7X687</accession>
<reference evidence="2" key="1">
    <citation type="submission" date="2016-11" db="UniProtKB">
        <authorList>
            <consortium name="WormBaseParasite"/>
        </authorList>
    </citation>
    <scope>IDENTIFICATION</scope>
</reference>
<proteinExistence type="predicted"/>
<evidence type="ECO:0000313" key="2">
    <source>
        <dbReference type="WBParaSite" id="Hba_12911"/>
    </source>
</evidence>
<dbReference type="AlphaFoldDB" id="A0A1I7X687"/>
<sequence length="178" mass="20498">MPRRMLTEGQLQLSAMHLSRTYEHHHKRLSLRSFYTMDDSDSEQKSEMLRTFSNISLVGDYPLDNRGKHTMPGGLNHNALGKSFRKKVKKIAKKEKRYEEWERITYKLTDNSNSLGVSILSVSMVIWSLTATKPCVIIPGFNLISVLEDCSAFDYQSNSVKNDIRTQDNQYNNSVFIS</sequence>